<organism evidence="5 6">
    <name type="scientific">Cotesia congregata</name>
    <name type="common">Parasitoid wasp</name>
    <name type="synonym">Apanteles congregatus</name>
    <dbReference type="NCBI Taxonomy" id="51543"/>
    <lineage>
        <taxon>Eukaryota</taxon>
        <taxon>Metazoa</taxon>
        <taxon>Ecdysozoa</taxon>
        <taxon>Arthropoda</taxon>
        <taxon>Hexapoda</taxon>
        <taxon>Insecta</taxon>
        <taxon>Pterygota</taxon>
        <taxon>Neoptera</taxon>
        <taxon>Endopterygota</taxon>
        <taxon>Hymenoptera</taxon>
        <taxon>Apocrita</taxon>
        <taxon>Ichneumonoidea</taxon>
        <taxon>Braconidae</taxon>
        <taxon>Microgastrinae</taxon>
        <taxon>Cotesia</taxon>
    </lineage>
</organism>
<dbReference type="AlphaFoldDB" id="A0A8J2HU96"/>
<evidence type="ECO:0000313" key="5">
    <source>
        <dbReference type="EMBL" id="CAG5109152.1"/>
    </source>
</evidence>
<dbReference type="GO" id="GO:0043005">
    <property type="term" value="C:neuron projection"/>
    <property type="evidence" value="ECO:0007669"/>
    <property type="project" value="TreeGrafter"/>
</dbReference>
<dbReference type="InterPro" id="IPR003877">
    <property type="entry name" value="SPRY_dom"/>
</dbReference>
<accession>A0A8J2HU96</accession>
<feature type="compositionally biased region" description="Basic and acidic residues" evidence="2">
    <location>
        <begin position="370"/>
        <end position="381"/>
    </location>
</feature>
<dbReference type="Gene3D" id="2.60.40.10">
    <property type="entry name" value="Immunoglobulins"/>
    <property type="match status" value="1"/>
</dbReference>
<dbReference type="Proteomes" id="UP000786811">
    <property type="component" value="Unassembled WGS sequence"/>
</dbReference>
<feature type="region of interest" description="Disordered" evidence="2">
    <location>
        <begin position="360"/>
        <end position="398"/>
    </location>
</feature>
<dbReference type="GO" id="GO:0007411">
    <property type="term" value="P:axon guidance"/>
    <property type="evidence" value="ECO:0007669"/>
    <property type="project" value="TreeGrafter"/>
</dbReference>
<evidence type="ECO:0000259" key="3">
    <source>
        <dbReference type="PROSITE" id="PS50188"/>
    </source>
</evidence>
<proteinExistence type="predicted"/>
<feature type="domain" description="B30.2/SPRY" evidence="3">
    <location>
        <begin position="151"/>
        <end position="337"/>
    </location>
</feature>
<dbReference type="PANTHER" id="PTHR24099:SF15">
    <property type="entry name" value="E3 UBIQUITIN-PROTEIN LIGASE TRIM9"/>
    <property type="match status" value="1"/>
</dbReference>
<dbReference type="PROSITE" id="PS50188">
    <property type="entry name" value="B302_SPRY"/>
    <property type="match status" value="1"/>
</dbReference>
<dbReference type="SUPFAM" id="SSF49265">
    <property type="entry name" value="Fibronectin type III"/>
    <property type="match status" value="1"/>
</dbReference>
<keyword evidence="6" id="KW-1185">Reference proteome</keyword>
<dbReference type="InterPro" id="IPR050617">
    <property type="entry name" value="E3_ligase_FN3/SPRY"/>
</dbReference>
<dbReference type="OrthoDB" id="295536at2759"/>
<dbReference type="Pfam" id="PF00622">
    <property type="entry name" value="SPRY"/>
    <property type="match status" value="1"/>
</dbReference>
<protein>
    <submittedName>
        <fullName evidence="5">Similar to Trim9: E3 ubiquitin-protein ligase TRIM9 (Drosophila melanogaster)</fullName>
    </submittedName>
</protein>
<evidence type="ECO:0000259" key="4">
    <source>
        <dbReference type="PROSITE" id="PS50853"/>
    </source>
</evidence>
<gene>
    <name evidence="5" type="ORF">HICCMSTLAB_LOCUS13788</name>
</gene>
<name>A0A8J2HU96_COTCN</name>
<dbReference type="InterPro" id="IPR003961">
    <property type="entry name" value="FN3_dom"/>
</dbReference>
<dbReference type="InterPro" id="IPR001870">
    <property type="entry name" value="B30.2/SPRY"/>
</dbReference>
<reference evidence="5" key="1">
    <citation type="submission" date="2021-04" db="EMBL/GenBank/DDBJ databases">
        <authorList>
            <person name="Chebbi M.A.C M."/>
        </authorList>
    </citation>
    <scope>NUCLEOTIDE SEQUENCE</scope>
</reference>
<dbReference type="CDD" id="cd00063">
    <property type="entry name" value="FN3"/>
    <property type="match status" value="1"/>
</dbReference>
<evidence type="ECO:0000313" key="6">
    <source>
        <dbReference type="Proteomes" id="UP000786811"/>
    </source>
</evidence>
<feature type="region of interest" description="Disordered" evidence="2">
    <location>
        <begin position="1"/>
        <end position="22"/>
    </location>
</feature>
<evidence type="ECO:0000256" key="2">
    <source>
        <dbReference type="SAM" id="MobiDB-lite"/>
    </source>
</evidence>
<dbReference type="InterPro" id="IPR013783">
    <property type="entry name" value="Ig-like_fold"/>
</dbReference>
<feature type="domain" description="Fibronectin type-III" evidence="4">
    <location>
        <begin position="45"/>
        <end position="179"/>
    </location>
</feature>
<dbReference type="SMART" id="SM00060">
    <property type="entry name" value="FN3"/>
    <property type="match status" value="1"/>
</dbReference>
<dbReference type="PROSITE" id="PS50853">
    <property type="entry name" value="FN3"/>
    <property type="match status" value="1"/>
</dbReference>
<dbReference type="SMART" id="SM00449">
    <property type="entry name" value="SPRY"/>
    <property type="match status" value="1"/>
</dbReference>
<dbReference type="Gene3D" id="2.60.120.920">
    <property type="match status" value="1"/>
</dbReference>
<dbReference type="InterPro" id="IPR043136">
    <property type="entry name" value="B30.2/SPRY_sf"/>
</dbReference>
<dbReference type="CDD" id="cd12889">
    <property type="entry name" value="SPRY_PRY_TRIM67_9"/>
    <property type="match status" value="1"/>
</dbReference>
<dbReference type="InterPro" id="IPR036116">
    <property type="entry name" value="FN3_sf"/>
</dbReference>
<dbReference type="FunFam" id="2.60.120.920:FF:000009">
    <property type="entry name" value="E3 ubiquitin-protein ligase TRIM9 isoform X1"/>
    <property type="match status" value="1"/>
</dbReference>
<evidence type="ECO:0000256" key="1">
    <source>
        <dbReference type="ARBA" id="ARBA00023054"/>
    </source>
</evidence>
<keyword evidence="1" id="KW-0175">Coiled coil</keyword>
<dbReference type="SUPFAM" id="SSF49899">
    <property type="entry name" value="Concanavalin A-like lectins/glucanases"/>
    <property type="match status" value="1"/>
</dbReference>
<dbReference type="InterPro" id="IPR013320">
    <property type="entry name" value="ConA-like_dom_sf"/>
</dbReference>
<sequence length="398" mass="43838">MFGLVSRPSTHQGEKLIADVSPYPKKDPNVPVSTVKFGDMITYKTPGAPVLIPEECSAENNSVTVAWQPPGGHGVGCGQRAPAIEGYLLELDDGCGGEFRVRIENQRSITSRYQMKPISGKLFNCLCPEVYCGRETICTVDGLHFNSLYNARVRAFNSAGEGDYSELIVAWFSWATGTPGVPQEVSISEDAMSASCEGYEHRVVLSSVGFSRGVHYWELTIDRYHSDTDPAFGIARADVSRDKMLGKDDKGWSMYIDRQRSWFMHAGGHAQRTEGGVQQGSTVGVLLDLDSTHTLRFFVNDQPQGGIAFRDLYGVFYPAVSLNRGVTVTLHTAIDPPRHLLALHDEYGYLTVLKKGLLSTQENGNGNGTHGEHDRPKDHAEPNQMLEKIIEESPTEIN</sequence>
<dbReference type="EMBL" id="CAJNRD030001124">
    <property type="protein sequence ID" value="CAG5109152.1"/>
    <property type="molecule type" value="Genomic_DNA"/>
</dbReference>
<comment type="caution">
    <text evidence="5">The sequence shown here is derived from an EMBL/GenBank/DDBJ whole genome shotgun (WGS) entry which is preliminary data.</text>
</comment>
<dbReference type="PANTHER" id="PTHR24099">
    <property type="entry name" value="E3 UBIQUITIN-PROTEIN LIGASE TRIM36-RELATED"/>
    <property type="match status" value="1"/>
</dbReference>